<dbReference type="CDD" id="cd00984">
    <property type="entry name" value="DnaB_C"/>
    <property type="match status" value="1"/>
</dbReference>
<keyword evidence="7 12" id="KW-0067">ATP-binding</keyword>
<dbReference type="InterPro" id="IPR003593">
    <property type="entry name" value="AAA+_ATPase"/>
</dbReference>
<sequence length="460" mass="50934">MNEIPNDSINSSYSETLAPKSTEIEQAILGALLSNPESFYLMEPTLTPEDFYSHANRLIYGEMVSMINSGQQTDLLTVFDRLRADGKEKESGGLPYLNNLIESSSSSVNLSQYAAILRDKSLKRLLLQTIARLEAEIGQRKTASAVQLIDTVQAEILKINPDEEGKSGFTSANQMLDKLTESMLDAVNAPDKIQGAESGIEEFDLLTNGFKPGQLIVLAARPSVGKTAFALQVARYTATVRSLPVAIFSIEMGKEEIIKRLVSAQSRIDISAIESGQLSAPQWRTYYETMEVLKKAALFVDDSGLINLYRLKSKARQLKARLGKLGLIVVDYLQLIDDEGDTESQENRAMKLGALSRGLKLLAKELSCPILLLSQLNRNVENRPSRKPMLSDLRESGAIEQDADMVIFLYSLAKYGLEPGDSRTVYIELAKNRNGAVGQTSVIFDGEHQRFEEINAWKQI</sequence>
<dbReference type="RefSeq" id="WP_160336337.1">
    <property type="nucleotide sequence ID" value="NZ_CALPCR010000044.1"/>
</dbReference>
<feature type="domain" description="SF4 helicase" evidence="13">
    <location>
        <begin position="189"/>
        <end position="458"/>
    </location>
</feature>
<evidence type="ECO:0000256" key="12">
    <source>
        <dbReference type="RuleBase" id="RU362085"/>
    </source>
</evidence>
<dbReference type="SMART" id="SM00382">
    <property type="entry name" value="AAA"/>
    <property type="match status" value="1"/>
</dbReference>
<proteinExistence type="inferred from homology"/>
<dbReference type="Pfam" id="PF03796">
    <property type="entry name" value="DnaB_C"/>
    <property type="match status" value="1"/>
</dbReference>
<evidence type="ECO:0000313" key="15">
    <source>
        <dbReference type="Proteomes" id="UP000472580"/>
    </source>
</evidence>
<dbReference type="SUPFAM" id="SSF52540">
    <property type="entry name" value="P-loop containing nucleoside triphosphate hydrolases"/>
    <property type="match status" value="1"/>
</dbReference>
<comment type="function">
    <text evidence="12">The main replicative DNA helicase, it participates in initiation and elongation during chromosome replication. Travels ahead of the DNA replisome, separating dsDNA into templates for DNA synthesis. A processive ATP-dependent 5'-3' DNA helicase it has DNA-dependent ATPase activity.</text>
</comment>
<evidence type="ECO:0000256" key="6">
    <source>
        <dbReference type="ARBA" id="ARBA00022806"/>
    </source>
</evidence>
<dbReference type="InterPro" id="IPR027417">
    <property type="entry name" value="P-loop_NTPase"/>
</dbReference>
<gene>
    <name evidence="14" type="primary">dnaB</name>
    <name evidence="14" type="ORF">E5987_12105</name>
</gene>
<dbReference type="InterPro" id="IPR007693">
    <property type="entry name" value="DNA_helicase_DnaB-like_N"/>
</dbReference>
<dbReference type="Gene3D" id="1.10.860.10">
    <property type="entry name" value="DNAb Helicase, Chain A"/>
    <property type="match status" value="1"/>
</dbReference>
<dbReference type="EC" id="5.6.2.3" evidence="11 12"/>
<keyword evidence="15" id="KW-1185">Reference proteome</keyword>
<evidence type="ECO:0000259" key="13">
    <source>
        <dbReference type="PROSITE" id="PS51199"/>
    </source>
</evidence>
<keyword evidence="3 12" id="KW-0235">DNA replication</keyword>
<organism evidence="14 15">
    <name type="scientific">Parasutterella muris</name>
    <dbReference type="NCBI Taxonomy" id="2565572"/>
    <lineage>
        <taxon>Bacteria</taxon>
        <taxon>Pseudomonadati</taxon>
        <taxon>Pseudomonadota</taxon>
        <taxon>Betaproteobacteria</taxon>
        <taxon>Burkholderiales</taxon>
        <taxon>Sutterellaceae</taxon>
        <taxon>Parasutterella</taxon>
    </lineage>
</organism>
<dbReference type="InterPro" id="IPR007692">
    <property type="entry name" value="DNA_helicase_DnaB"/>
</dbReference>
<dbReference type="GO" id="GO:0005829">
    <property type="term" value="C:cytosol"/>
    <property type="evidence" value="ECO:0007669"/>
    <property type="project" value="TreeGrafter"/>
</dbReference>
<dbReference type="Pfam" id="PF00772">
    <property type="entry name" value="DnaB"/>
    <property type="match status" value="1"/>
</dbReference>
<keyword evidence="8 12" id="KW-0238">DNA-binding</keyword>
<dbReference type="PANTHER" id="PTHR30153">
    <property type="entry name" value="REPLICATIVE DNA HELICASE DNAB"/>
    <property type="match status" value="1"/>
</dbReference>
<dbReference type="AlphaFoldDB" id="A0A6L6YLZ9"/>
<dbReference type="GO" id="GO:0016787">
    <property type="term" value="F:hydrolase activity"/>
    <property type="evidence" value="ECO:0007669"/>
    <property type="project" value="UniProtKB-KW"/>
</dbReference>
<dbReference type="GO" id="GO:0005524">
    <property type="term" value="F:ATP binding"/>
    <property type="evidence" value="ECO:0007669"/>
    <property type="project" value="UniProtKB-UniRule"/>
</dbReference>
<keyword evidence="5 12" id="KW-0378">Hydrolase</keyword>
<dbReference type="Gene3D" id="3.40.50.300">
    <property type="entry name" value="P-loop containing nucleotide triphosphate hydrolases"/>
    <property type="match status" value="1"/>
</dbReference>
<dbReference type="Proteomes" id="UP000472580">
    <property type="component" value="Unassembled WGS sequence"/>
</dbReference>
<dbReference type="PROSITE" id="PS51199">
    <property type="entry name" value="SF4_HELICASE"/>
    <property type="match status" value="1"/>
</dbReference>
<dbReference type="SUPFAM" id="SSF48024">
    <property type="entry name" value="N-terminal domain of DnaB helicase"/>
    <property type="match status" value="1"/>
</dbReference>
<keyword evidence="4 12" id="KW-0547">Nucleotide-binding</keyword>
<dbReference type="GO" id="GO:1990077">
    <property type="term" value="C:primosome complex"/>
    <property type="evidence" value="ECO:0007669"/>
    <property type="project" value="UniProtKB-UniRule"/>
</dbReference>
<evidence type="ECO:0000256" key="3">
    <source>
        <dbReference type="ARBA" id="ARBA00022705"/>
    </source>
</evidence>
<evidence type="ECO:0000256" key="1">
    <source>
        <dbReference type="ARBA" id="ARBA00008428"/>
    </source>
</evidence>
<name>A0A6L6YLZ9_9BURK</name>
<reference evidence="14 15" key="1">
    <citation type="submission" date="2019-12" db="EMBL/GenBank/DDBJ databases">
        <title>Microbes associate with the intestines of laboratory mice.</title>
        <authorList>
            <person name="Navarre W."/>
            <person name="Wong E."/>
        </authorList>
    </citation>
    <scope>NUCLEOTIDE SEQUENCE [LARGE SCALE GENOMIC DNA]</scope>
    <source>
        <strain evidence="14 15">NM82_D38</strain>
    </source>
</reference>
<evidence type="ECO:0000256" key="8">
    <source>
        <dbReference type="ARBA" id="ARBA00023125"/>
    </source>
</evidence>
<dbReference type="GO" id="GO:0006269">
    <property type="term" value="P:DNA replication, synthesis of primer"/>
    <property type="evidence" value="ECO:0007669"/>
    <property type="project" value="UniProtKB-UniRule"/>
</dbReference>
<evidence type="ECO:0000256" key="10">
    <source>
        <dbReference type="ARBA" id="ARBA00048954"/>
    </source>
</evidence>
<evidence type="ECO:0000256" key="5">
    <source>
        <dbReference type="ARBA" id="ARBA00022801"/>
    </source>
</evidence>
<dbReference type="GO" id="GO:0003677">
    <property type="term" value="F:DNA binding"/>
    <property type="evidence" value="ECO:0007669"/>
    <property type="project" value="UniProtKB-UniRule"/>
</dbReference>
<keyword evidence="6 12" id="KW-0347">Helicase</keyword>
<protein>
    <recommendedName>
        <fullName evidence="11 12">Replicative DNA helicase</fullName>
        <ecNumber evidence="11 12">5.6.2.3</ecNumber>
    </recommendedName>
</protein>
<dbReference type="EMBL" id="WSRP01000060">
    <property type="protein sequence ID" value="MVX57923.1"/>
    <property type="molecule type" value="Genomic_DNA"/>
</dbReference>
<keyword evidence="2 12" id="KW-0639">Primosome</keyword>
<comment type="catalytic activity">
    <reaction evidence="10 12">
        <text>ATP + H2O = ADP + phosphate + H(+)</text>
        <dbReference type="Rhea" id="RHEA:13065"/>
        <dbReference type="ChEBI" id="CHEBI:15377"/>
        <dbReference type="ChEBI" id="CHEBI:15378"/>
        <dbReference type="ChEBI" id="CHEBI:30616"/>
        <dbReference type="ChEBI" id="CHEBI:43474"/>
        <dbReference type="ChEBI" id="CHEBI:456216"/>
        <dbReference type="EC" id="5.6.2.3"/>
    </reaction>
</comment>
<evidence type="ECO:0000256" key="2">
    <source>
        <dbReference type="ARBA" id="ARBA00022515"/>
    </source>
</evidence>
<evidence type="ECO:0000256" key="4">
    <source>
        <dbReference type="ARBA" id="ARBA00022741"/>
    </source>
</evidence>
<keyword evidence="9" id="KW-0413">Isomerase</keyword>
<evidence type="ECO:0000313" key="14">
    <source>
        <dbReference type="EMBL" id="MVX57923.1"/>
    </source>
</evidence>
<dbReference type="InterPro" id="IPR016136">
    <property type="entry name" value="DNA_helicase_N/primase_C"/>
</dbReference>
<comment type="caution">
    <text evidence="14">The sequence shown here is derived from an EMBL/GenBank/DDBJ whole genome shotgun (WGS) entry which is preliminary data.</text>
</comment>
<dbReference type="PANTHER" id="PTHR30153:SF2">
    <property type="entry name" value="REPLICATIVE DNA HELICASE"/>
    <property type="match status" value="1"/>
</dbReference>
<dbReference type="InterPro" id="IPR036185">
    <property type="entry name" value="DNA_heli_DnaB-like_N_sf"/>
</dbReference>
<accession>A0A6L6YLZ9</accession>
<dbReference type="OrthoDB" id="9773982at2"/>
<dbReference type="InterPro" id="IPR007694">
    <property type="entry name" value="DNA_helicase_DnaB-like_C"/>
</dbReference>
<dbReference type="NCBIfam" id="TIGR00665">
    <property type="entry name" value="DnaB"/>
    <property type="match status" value="1"/>
</dbReference>
<evidence type="ECO:0000256" key="9">
    <source>
        <dbReference type="ARBA" id="ARBA00023235"/>
    </source>
</evidence>
<evidence type="ECO:0000256" key="11">
    <source>
        <dbReference type="NCBIfam" id="TIGR00665"/>
    </source>
</evidence>
<comment type="similarity">
    <text evidence="1 12">Belongs to the helicase family. DnaB subfamily.</text>
</comment>
<evidence type="ECO:0000256" key="7">
    <source>
        <dbReference type="ARBA" id="ARBA00022840"/>
    </source>
</evidence>
<dbReference type="GO" id="GO:0043139">
    <property type="term" value="F:5'-3' DNA helicase activity"/>
    <property type="evidence" value="ECO:0007669"/>
    <property type="project" value="UniProtKB-EC"/>
</dbReference>